<dbReference type="PANTHER" id="PTHR33990:SF4">
    <property type="entry name" value="PHNB-LIKE DOMAIN-CONTAINING PROTEIN"/>
    <property type="match status" value="1"/>
</dbReference>
<dbReference type="InterPro" id="IPR029068">
    <property type="entry name" value="Glyas_Bleomycin-R_OHBP_Dase"/>
</dbReference>
<reference evidence="2 3" key="1">
    <citation type="submission" date="2017-07" db="EMBL/GenBank/DDBJ databases">
        <title>Paenibacillus herberti R33 genome sequencing and assembly.</title>
        <authorList>
            <person name="Su W."/>
        </authorList>
    </citation>
    <scope>NUCLEOTIDE SEQUENCE [LARGE SCALE GENOMIC DNA]</scope>
    <source>
        <strain evidence="2 3">R33</strain>
    </source>
</reference>
<dbReference type="InterPro" id="IPR028973">
    <property type="entry name" value="PhnB-like"/>
</dbReference>
<keyword evidence="3" id="KW-1185">Reference proteome</keyword>
<accession>A0A229P1W1</accession>
<comment type="caution">
    <text evidence="2">The sequence shown here is derived from an EMBL/GenBank/DDBJ whole genome shotgun (WGS) entry which is preliminary data.</text>
</comment>
<dbReference type="Pfam" id="PF06983">
    <property type="entry name" value="3-dmu-9_3-mt"/>
    <property type="match status" value="1"/>
</dbReference>
<dbReference type="PIRSF" id="PIRSF021700">
    <property type="entry name" value="3_dmu_93_MTrfase"/>
    <property type="match status" value="1"/>
</dbReference>
<gene>
    <name evidence="2" type="ORF">CGZ75_04885</name>
</gene>
<dbReference type="Proteomes" id="UP000215145">
    <property type="component" value="Unassembled WGS sequence"/>
</dbReference>
<protein>
    <recommendedName>
        <fullName evidence="1">PhnB-like domain-containing protein</fullName>
    </recommendedName>
</protein>
<feature type="domain" description="PhnB-like" evidence="1">
    <location>
        <begin position="3"/>
        <end position="127"/>
    </location>
</feature>
<dbReference type="AlphaFoldDB" id="A0A229P1W1"/>
<evidence type="ECO:0000313" key="3">
    <source>
        <dbReference type="Proteomes" id="UP000215145"/>
    </source>
</evidence>
<dbReference type="InterPro" id="IPR009725">
    <property type="entry name" value="3_dmu_93_MTrfase"/>
</dbReference>
<proteinExistence type="predicted"/>
<dbReference type="PANTHER" id="PTHR33990">
    <property type="entry name" value="PROTEIN YJDN-RELATED"/>
    <property type="match status" value="1"/>
</dbReference>
<dbReference type="SUPFAM" id="SSF54593">
    <property type="entry name" value="Glyoxalase/Bleomycin resistance protein/Dihydroxybiphenyl dioxygenase"/>
    <property type="match status" value="1"/>
</dbReference>
<evidence type="ECO:0000313" key="2">
    <source>
        <dbReference type="EMBL" id="OXM16041.1"/>
    </source>
</evidence>
<dbReference type="OrthoDB" id="9806473at2"/>
<dbReference type="Gene3D" id="3.30.720.110">
    <property type="match status" value="1"/>
</dbReference>
<dbReference type="EMBL" id="NMUQ01000001">
    <property type="protein sequence ID" value="OXM16041.1"/>
    <property type="molecule type" value="Genomic_DNA"/>
</dbReference>
<name>A0A229P1W1_9BACL</name>
<dbReference type="CDD" id="cd06588">
    <property type="entry name" value="PhnB_like"/>
    <property type="match status" value="1"/>
</dbReference>
<sequence>MRNITPFLMFEGNAEEAMNTYLSLIEDSSITSISRFGPEGPGAEGTVIQASFTLKGQTFMCIDSHIKHEFTFTPAFSIFVTCDTEDEVKGLYDGLSAGGSVLMPLGNYGFSRQFGWINDTFGVSWQINLP</sequence>
<evidence type="ECO:0000259" key="1">
    <source>
        <dbReference type="Pfam" id="PF06983"/>
    </source>
</evidence>
<dbReference type="RefSeq" id="WP_089523126.1">
    <property type="nucleotide sequence ID" value="NZ_NMUQ01000001.1"/>
</dbReference>
<dbReference type="Gene3D" id="3.30.720.100">
    <property type="match status" value="1"/>
</dbReference>
<organism evidence="2 3">
    <name type="scientific">Paenibacillus herberti</name>
    <dbReference type="NCBI Taxonomy" id="1619309"/>
    <lineage>
        <taxon>Bacteria</taxon>
        <taxon>Bacillati</taxon>
        <taxon>Bacillota</taxon>
        <taxon>Bacilli</taxon>
        <taxon>Bacillales</taxon>
        <taxon>Paenibacillaceae</taxon>
        <taxon>Paenibacillus</taxon>
    </lineage>
</organism>